<comment type="caution">
    <text evidence="8">The sequence shown here is derived from an EMBL/GenBank/DDBJ whole genome shotgun (WGS) entry which is preliminary data.</text>
</comment>
<sequence>MTILIILTLCCLLLSLLFDRQKTMTGLQIGWKMFLNMLPALLTILSIVSILLYLVPQESIVQLLGAKSGPVGVLIAGLVGAIALIPPFIAFPLAGILLSKGVGYSVVAVFVTTLIMVGFVTIPIEIRYFGKKAALLRNSLSFVAALIIGLLIGLVL</sequence>
<feature type="transmembrane region" description="Helical" evidence="7">
    <location>
        <begin position="101"/>
        <end position="122"/>
    </location>
</feature>
<keyword evidence="6 7" id="KW-0472">Membrane</keyword>
<evidence type="ECO:0000313" key="9">
    <source>
        <dbReference type="Proteomes" id="UP000178951"/>
    </source>
</evidence>
<evidence type="ECO:0000256" key="4">
    <source>
        <dbReference type="ARBA" id="ARBA00022692"/>
    </source>
</evidence>
<evidence type="ECO:0000256" key="2">
    <source>
        <dbReference type="ARBA" id="ARBA00006386"/>
    </source>
</evidence>
<evidence type="ECO:0000256" key="7">
    <source>
        <dbReference type="SAM" id="Phobius"/>
    </source>
</evidence>
<dbReference type="GO" id="GO:0005886">
    <property type="term" value="C:plasma membrane"/>
    <property type="evidence" value="ECO:0007669"/>
    <property type="project" value="UniProtKB-SubCell"/>
</dbReference>
<evidence type="ECO:0000256" key="1">
    <source>
        <dbReference type="ARBA" id="ARBA00004651"/>
    </source>
</evidence>
<keyword evidence="4 7" id="KW-0812">Transmembrane</keyword>
<keyword evidence="3" id="KW-1003">Cell membrane</keyword>
<evidence type="ECO:0000256" key="3">
    <source>
        <dbReference type="ARBA" id="ARBA00022475"/>
    </source>
</evidence>
<dbReference type="AlphaFoldDB" id="A0A1F4TJJ2"/>
<feature type="transmembrane region" description="Helical" evidence="7">
    <location>
        <begin position="34"/>
        <end position="56"/>
    </location>
</feature>
<organism evidence="8 9">
    <name type="scientific">candidate division WOR-1 bacterium RIFOXYB2_FULL_48_7</name>
    <dbReference type="NCBI Taxonomy" id="1802583"/>
    <lineage>
        <taxon>Bacteria</taxon>
        <taxon>Bacillati</taxon>
        <taxon>Saganbacteria</taxon>
    </lineage>
</organism>
<comment type="subcellular location">
    <subcellularLocation>
        <location evidence="1">Cell membrane</location>
        <topology evidence="1">Multi-pass membrane protein</topology>
    </subcellularLocation>
</comment>
<accession>A0A1F4TJJ2</accession>
<dbReference type="Proteomes" id="UP000178951">
    <property type="component" value="Unassembled WGS sequence"/>
</dbReference>
<name>A0A1F4TJJ2_UNCSA</name>
<keyword evidence="5 7" id="KW-1133">Transmembrane helix</keyword>
<evidence type="ECO:0000313" key="8">
    <source>
        <dbReference type="EMBL" id="OGC32885.1"/>
    </source>
</evidence>
<protein>
    <submittedName>
        <fullName evidence="8">Permease</fullName>
    </submittedName>
</protein>
<evidence type="ECO:0000256" key="5">
    <source>
        <dbReference type="ARBA" id="ARBA00022989"/>
    </source>
</evidence>
<evidence type="ECO:0000256" key="6">
    <source>
        <dbReference type="ARBA" id="ARBA00023136"/>
    </source>
</evidence>
<dbReference type="InterPro" id="IPR005524">
    <property type="entry name" value="DUF318"/>
</dbReference>
<feature type="transmembrane region" description="Helical" evidence="7">
    <location>
        <begin position="134"/>
        <end position="155"/>
    </location>
</feature>
<comment type="similarity">
    <text evidence="2">Belongs to the UPF0718 family.</text>
</comment>
<feature type="transmembrane region" description="Helical" evidence="7">
    <location>
        <begin position="68"/>
        <end position="89"/>
    </location>
</feature>
<reference evidence="8 9" key="1">
    <citation type="journal article" date="2016" name="Nat. Commun.">
        <title>Thousands of microbial genomes shed light on interconnected biogeochemical processes in an aquifer system.</title>
        <authorList>
            <person name="Anantharaman K."/>
            <person name="Brown C.T."/>
            <person name="Hug L.A."/>
            <person name="Sharon I."/>
            <person name="Castelle C.J."/>
            <person name="Probst A.J."/>
            <person name="Thomas B.C."/>
            <person name="Singh A."/>
            <person name="Wilkins M.J."/>
            <person name="Karaoz U."/>
            <person name="Brodie E.L."/>
            <person name="Williams K.H."/>
            <person name="Hubbard S.S."/>
            <person name="Banfield J.F."/>
        </authorList>
    </citation>
    <scope>NUCLEOTIDE SEQUENCE [LARGE SCALE GENOMIC DNA]</scope>
</reference>
<dbReference type="Pfam" id="PF03773">
    <property type="entry name" value="ArsP_1"/>
    <property type="match status" value="1"/>
</dbReference>
<proteinExistence type="inferred from homology"/>
<gene>
    <name evidence="8" type="ORF">A2311_00040</name>
</gene>
<dbReference type="STRING" id="1802583.A2311_00040"/>
<dbReference type="EMBL" id="MEUF01000069">
    <property type="protein sequence ID" value="OGC32885.1"/>
    <property type="molecule type" value="Genomic_DNA"/>
</dbReference>